<dbReference type="Pfam" id="PF08450">
    <property type="entry name" value="SGL"/>
    <property type="match status" value="1"/>
</dbReference>
<dbReference type="InterPro" id="IPR013658">
    <property type="entry name" value="SGL"/>
</dbReference>
<evidence type="ECO:0000256" key="1">
    <source>
        <dbReference type="ARBA" id="ARBA00022801"/>
    </source>
</evidence>
<dbReference type="PANTHER" id="PTHR47572:SF4">
    <property type="entry name" value="LACTONASE DRP35"/>
    <property type="match status" value="1"/>
</dbReference>
<name>A0ABV2T556_9BACT</name>
<comment type="caution">
    <text evidence="3">The sequence shown here is derived from an EMBL/GenBank/DDBJ whole genome shotgun (WGS) entry which is preliminary data.</text>
</comment>
<reference evidence="3 4" key="1">
    <citation type="submission" date="2024-06" db="EMBL/GenBank/DDBJ databases">
        <title>Chitinophaga defluvii sp. nov., isolated from municipal sewage.</title>
        <authorList>
            <person name="Zhang L."/>
        </authorList>
    </citation>
    <scope>NUCLEOTIDE SEQUENCE [LARGE SCALE GENOMIC DNA]</scope>
    <source>
        <strain evidence="3 4">H8</strain>
    </source>
</reference>
<accession>A0ABV2T556</accession>
<dbReference type="RefSeq" id="WP_354660773.1">
    <property type="nucleotide sequence ID" value="NZ_JBEXAC010000001.1"/>
</dbReference>
<dbReference type="InterPro" id="IPR011042">
    <property type="entry name" value="6-blade_b-propeller_TolB-like"/>
</dbReference>
<dbReference type="Gene3D" id="2.120.10.30">
    <property type="entry name" value="TolB, C-terminal domain"/>
    <property type="match status" value="1"/>
</dbReference>
<dbReference type="PANTHER" id="PTHR47572">
    <property type="entry name" value="LIPOPROTEIN-RELATED"/>
    <property type="match status" value="1"/>
</dbReference>
<evidence type="ECO:0000313" key="3">
    <source>
        <dbReference type="EMBL" id="MET6998138.1"/>
    </source>
</evidence>
<dbReference type="InterPro" id="IPR051262">
    <property type="entry name" value="SMP-30/CGR1_Lactonase"/>
</dbReference>
<dbReference type="Proteomes" id="UP001549749">
    <property type="component" value="Unassembled WGS sequence"/>
</dbReference>
<feature type="domain" description="SMP-30/Gluconolactonase/LRE-like region" evidence="2">
    <location>
        <begin position="20"/>
        <end position="255"/>
    </location>
</feature>
<proteinExistence type="predicted"/>
<dbReference type="SUPFAM" id="SSF63829">
    <property type="entry name" value="Calcium-dependent phosphotriesterase"/>
    <property type="match status" value="1"/>
</dbReference>
<protein>
    <submittedName>
        <fullName evidence="3">SMP-30/gluconolactonase/LRE family protein</fullName>
    </submittedName>
</protein>
<evidence type="ECO:0000313" key="4">
    <source>
        <dbReference type="Proteomes" id="UP001549749"/>
    </source>
</evidence>
<organism evidence="3 4">
    <name type="scientific">Chitinophaga defluvii</name>
    <dbReference type="NCBI Taxonomy" id="3163343"/>
    <lineage>
        <taxon>Bacteria</taxon>
        <taxon>Pseudomonadati</taxon>
        <taxon>Bacteroidota</taxon>
        <taxon>Chitinophagia</taxon>
        <taxon>Chitinophagales</taxon>
        <taxon>Chitinophagaceae</taxon>
        <taxon>Chitinophaga</taxon>
    </lineage>
</organism>
<keyword evidence="1" id="KW-0378">Hydrolase</keyword>
<gene>
    <name evidence="3" type="ORF">ABR189_12190</name>
</gene>
<sequence>MKAIPANIVTAQLAVLPFYTEGPVLDAAGNLFFTTLAGGSIIKMDTTGQMITWAKGERPNGQVILPDGDHLVCDSKSGSIHRFDPDGRFVKHELMGSCAGHKVHAACDLVFQAGAGIYFTDAVRERGNVFFIGIDGHQEIVAQDIDFPNGLVLSHDQRSLFVAESYRNRILQIPLATPGVAAGPAEVWATLPVHPSGKMIDNLPDGLELDEEGYLLVAHYGMQAVQVLAPDGTWLYAIDTGLPLTSNVMLLQGEGPQKTIIVTGGYAEPGPGAVMRINIQWDQNEK</sequence>
<keyword evidence="4" id="KW-1185">Reference proteome</keyword>
<dbReference type="EMBL" id="JBEXAC010000001">
    <property type="protein sequence ID" value="MET6998138.1"/>
    <property type="molecule type" value="Genomic_DNA"/>
</dbReference>
<evidence type="ECO:0000259" key="2">
    <source>
        <dbReference type="Pfam" id="PF08450"/>
    </source>
</evidence>